<keyword evidence="2 10" id="KW-0963">Cytoplasm</keyword>
<evidence type="ECO:0000256" key="3">
    <source>
        <dbReference type="ARBA" id="ARBA00022517"/>
    </source>
</evidence>
<dbReference type="Proteomes" id="UP001626550">
    <property type="component" value="Unassembled WGS sequence"/>
</dbReference>
<dbReference type="GO" id="GO:0042274">
    <property type="term" value="P:ribosomal small subunit biogenesis"/>
    <property type="evidence" value="ECO:0007669"/>
    <property type="project" value="UniProtKB-UniRule"/>
</dbReference>
<evidence type="ECO:0000256" key="1">
    <source>
        <dbReference type="ARBA" id="ARBA00000582"/>
    </source>
</evidence>
<evidence type="ECO:0000256" key="6">
    <source>
        <dbReference type="ARBA" id="ARBA00022741"/>
    </source>
</evidence>
<name>A0ABD2QBI5_9PLAT</name>
<comment type="caution">
    <text evidence="10">Lacks conserved residue(s) required for the propagation of feature annotation.</text>
</comment>
<evidence type="ECO:0000256" key="10">
    <source>
        <dbReference type="HAMAP-Rule" id="MF_03173"/>
    </source>
</evidence>
<feature type="binding site" evidence="10">
    <location>
        <position position="14"/>
    </location>
    <ligand>
        <name>ATP</name>
        <dbReference type="ChEBI" id="CHEBI:30616"/>
    </ligand>
</feature>
<protein>
    <recommendedName>
        <fullName evidence="10">Adenylate kinase isoenzyme 6 homolog</fullName>
        <shortName evidence="10">AK6</shortName>
        <ecNumber evidence="10">2.7.4.3</ecNumber>
    </recommendedName>
    <alternativeName>
        <fullName evidence="10">Dual activity adenylate kinase/ATPase</fullName>
        <shortName evidence="10">AK/ATPase</shortName>
    </alternativeName>
</protein>
<dbReference type="InterPro" id="IPR020618">
    <property type="entry name" value="Adenyl_kinase_AK6"/>
</dbReference>
<dbReference type="SUPFAM" id="SSF52540">
    <property type="entry name" value="P-loop containing nucleoside triphosphate hydrolases"/>
    <property type="match status" value="1"/>
</dbReference>
<keyword evidence="8 10" id="KW-0067">ATP-binding</keyword>
<dbReference type="AlphaFoldDB" id="A0ABD2QBI5"/>
<comment type="similarity">
    <text evidence="10">Belongs to the adenylate kinase family. AK6 subfamily.</text>
</comment>
<dbReference type="GO" id="GO:0005524">
    <property type="term" value="F:ATP binding"/>
    <property type="evidence" value="ECO:0007669"/>
    <property type="project" value="UniProtKB-KW"/>
</dbReference>
<comment type="subunit">
    <text evidence="10">Monomer and homodimer. Interacts with small ribosomal subunit protein uS11. Not a structural component of 43S pre-ribosomes, but transiently interacts with them by binding to uS11.</text>
</comment>
<comment type="caution">
    <text evidence="11">The sequence shown here is derived from an EMBL/GenBank/DDBJ whole genome shotgun (WGS) entry which is preliminary data.</text>
</comment>
<dbReference type="GO" id="GO:0016887">
    <property type="term" value="F:ATP hydrolysis activity"/>
    <property type="evidence" value="ECO:0007669"/>
    <property type="project" value="UniProtKB-UniRule"/>
</dbReference>
<organism evidence="11 12">
    <name type="scientific">Cichlidogyrus casuarinus</name>
    <dbReference type="NCBI Taxonomy" id="1844966"/>
    <lineage>
        <taxon>Eukaryota</taxon>
        <taxon>Metazoa</taxon>
        <taxon>Spiralia</taxon>
        <taxon>Lophotrochozoa</taxon>
        <taxon>Platyhelminthes</taxon>
        <taxon>Monogenea</taxon>
        <taxon>Monopisthocotylea</taxon>
        <taxon>Dactylogyridea</taxon>
        <taxon>Ancyrocephalidae</taxon>
        <taxon>Cichlidogyrus</taxon>
    </lineage>
</organism>
<dbReference type="Pfam" id="PF13238">
    <property type="entry name" value="AAA_18"/>
    <property type="match status" value="1"/>
</dbReference>
<comment type="catalytic activity">
    <reaction evidence="1 10">
        <text>AMP + ATP = 2 ADP</text>
        <dbReference type="Rhea" id="RHEA:12973"/>
        <dbReference type="ChEBI" id="CHEBI:30616"/>
        <dbReference type="ChEBI" id="CHEBI:456215"/>
        <dbReference type="ChEBI" id="CHEBI:456216"/>
        <dbReference type="EC" id="2.7.4.3"/>
    </reaction>
</comment>
<keyword evidence="6 10" id="KW-0547">Nucleotide-binding</keyword>
<dbReference type="EMBL" id="JBJKFK010000467">
    <property type="protein sequence ID" value="KAL3316889.1"/>
    <property type="molecule type" value="Genomic_DNA"/>
</dbReference>
<dbReference type="GO" id="GO:0005634">
    <property type="term" value="C:nucleus"/>
    <property type="evidence" value="ECO:0007669"/>
    <property type="project" value="UniProtKB-SubCell"/>
</dbReference>
<feature type="binding site" evidence="10">
    <location>
        <position position="16"/>
    </location>
    <ligand>
        <name>ATP</name>
        <dbReference type="ChEBI" id="CHEBI:30616"/>
    </ligand>
</feature>
<feature type="binding site" evidence="10">
    <location>
        <position position="108"/>
    </location>
    <ligand>
        <name>ATP</name>
        <dbReference type="ChEBI" id="CHEBI:30616"/>
    </ligand>
</feature>
<dbReference type="PANTHER" id="PTHR12595:SF0">
    <property type="entry name" value="ADENYLATE KINASE ISOENZYME 6"/>
    <property type="match status" value="1"/>
</dbReference>
<reference evidence="11 12" key="1">
    <citation type="submission" date="2024-11" db="EMBL/GenBank/DDBJ databases">
        <title>Adaptive evolution of stress response genes in parasites aligns with host niche diversity.</title>
        <authorList>
            <person name="Hahn C."/>
            <person name="Resl P."/>
        </authorList>
    </citation>
    <scope>NUCLEOTIDE SEQUENCE [LARGE SCALE GENOMIC DNA]</scope>
    <source>
        <strain evidence="11">EGGRZ-B1_66</strain>
        <tissue evidence="11">Body</tissue>
    </source>
</reference>
<evidence type="ECO:0000256" key="7">
    <source>
        <dbReference type="ARBA" id="ARBA00022777"/>
    </source>
</evidence>
<dbReference type="FunFam" id="3.40.50.300:FF:000372">
    <property type="entry name" value="Adenylate kinase isoenzyme 6 homolog"/>
    <property type="match status" value="1"/>
</dbReference>
<evidence type="ECO:0000256" key="8">
    <source>
        <dbReference type="ARBA" id="ARBA00022840"/>
    </source>
</evidence>
<evidence type="ECO:0000256" key="9">
    <source>
        <dbReference type="ARBA" id="ARBA00023242"/>
    </source>
</evidence>
<evidence type="ECO:0000256" key="2">
    <source>
        <dbReference type="ARBA" id="ARBA00022490"/>
    </source>
</evidence>
<proteinExistence type="inferred from homology"/>
<evidence type="ECO:0000313" key="11">
    <source>
        <dbReference type="EMBL" id="KAL3316889.1"/>
    </source>
</evidence>
<feature type="binding site" evidence="10">
    <location>
        <position position="15"/>
    </location>
    <ligand>
        <name>ATP</name>
        <dbReference type="ChEBI" id="CHEBI:30616"/>
    </ligand>
</feature>
<dbReference type="InterPro" id="IPR027417">
    <property type="entry name" value="P-loop_NTPase"/>
</dbReference>
<feature type="region of interest" description="LID" evidence="10">
    <location>
        <begin position="107"/>
        <end position="117"/>
    </location>
</feature>
<dbReference type="Gene3D" id="3.40.50.300">
    <property type="entry name" value="P-loop containing nucleotide triphosphate hydrolases"/>
    <property type="match status" value="1"/>
</dbReference>
<dbReference type="PANTHER" id="PTHR12595">
    <property type="entry name" value="POS9-ACTIVATING FACTOR FAP7-RELATED"/>
    <property type="match status" value="1"/>
</dbReference>
<keyword evidence="5 10" id="KW-0808">Transferase</keyword>
<evidence type="ECO:0000313" key="12">
    <source>
        <dbReference type="Proteomes" id="UP001626550"/>
    </source>
</evidence>
<comment type="function">
    <text evidence="10">Broad-specificity nucleoside monophosphate (NMP) kinase that catalyzes the reversible transfer of the terminal phosphate group between nucleoside triphosphates and monophosphates. Has also ATPase activity. Involved in the late cytoplasmic maturation steps of the 40S ribosomal particles, specifically 18S rRNA maturation. While NMP activity is not required for ribosome maturation, ATPase activity is. Associates transiently with small ribosomal subunit protein uS11. ATP hydrolysis breaks the interaction with uS11. May temporarily remove uS11 from the ribosome to enable a conformational change of the ribosomal RNA that is needed for the final maturation step of the small ribosomal subunit. Its NMP activity may have a role in nuclear energy homeostasis.</text>
</comment>
<dbReference type="GO" id="GO:0004017">
    <property type="term" value="F:AMP kinase activity"/>
    <property type="evidence" value="ECO:0007669"/>
    <property type="project" value="UniProtKB-UniRule"/>
</dbReference>
<comment type="catalytic activity">
    <reaction evidence="10">
        <text>ATP + H2O = ADP + phosphate + H(+)</text>
        <dbReference type="Rhea" id="RHEA:13065"/>
        <dbReference type="ChEBI" id="CHEBI:15377"/>
        <dbReference type="ChEBI" id="CHEBI:15378"/>
        <dbReference type="ChEBI" id="CHEBI:30616"/>
        <dbReference type="ChEBI" id="CHEBI:43474"/>
        <dbReference type="ChEBI" id="CHEBI:456216"/>
    </reaction>
</comment>
<keyword evidence="7 10" id="KW-0418">Kinase</keyword>
<feature type="binding site" evidence="10">
    <location>
        <position position="17"/>
    </location>
    <ligand>
        <name>ATP</name>
        <dbReference type="ChEBI" id="CHEBI:30616"/>
    </ligand>
</feature>
<dbReference type="EC" id="2.7.4.3" evidence="10"/>
<feature type="binding site" evidence="10">
    <location>
        <position position="12"/>
    </location>
    <ligand>
        <name>ATP</name>
        <dbReference type="ChEBI" id="CHEBI:30616"/>
    </ligand>
</feature>
<keyword evidence="3 10" id="KW-0690">Ribosome biogenesis</keyword>
<accession>A0ABD2QBI5</accession>
<evidence type="ECO:0000256" key="4">
    <source>
        <dbReference type="ARBA" id="ARBA00022552"/>
    </source>
</evidence>
<keyword evidence="12" id="KW-1185">Reference proteome</keyword>
<gene>
    <name evidence="11" type="ORF">Ciccas_004452</name>
</gene>
<keyword evidence="9 10" id="KW-0539">Nucleus</keyword>
<keyword evidence="4 10" id="KW-0698">rRNA processing</keyword>
<feature type="region of interest" description="NMPbind" evidence="10">
    <location>
        <begin position="32"/>
        <end position="55"/>
    </location>
</feature>
<dbReference type="GO" id="GO:0006364">
    <property type="term" value="P:rRNA processing"/>
    <property type="evidence" value="ECO:0007669"/>
    <property type="project" value="UniProtKB-KW"/>
</dbReference>
<sequence length="175" mass="20203">MRPNILITGMPGTGKTTLCKVIAEKTDMNLISINDLAQKLNAYSGADDAHDAKILDDDRIIDEIEETINDGGHIIEYHSSDWFPENWFHAIFVLRTFNDVLFQRLNLRGYSQEKILDTLHLENTEFSIEEARESYNNDLVHELRNDNMDQFQSNVDFIVNWLSEHQDVSSLSENT</sequence>
<dbReference type="GO" id="GO:0005737">
    <property type="term" value="C:cytoplasm"/>
    <property type="evidence" value="ECO:0007669"/>
    <property type="project" value="UniProtKB-SubCell"/>
</dbReference>
<evidence type="ECO:0000256" key="5">
    <source>
        <dbReference type="ARBA" id="ARBA00022679"/>
    </source>
</evidence>
<comment type="subcellular location">
    <subcellularLocation>
        <location evidence="10">Cytoplasm</location>
    </subcellularLocation>
    <subcellularLocation>
        <location evidence="10">Nucleus</location>
    </subcellularLocation>
</comment>
<dbReference type="HAMAP" id="MF_00039">
    <property type="entry name" value="Adenylate_kinase_AK6"/>
    <property type="match status" value="1"/>
</dbReference>